<protein>
    <submittedName>
        <fullName evidence="10">Integral membrane protein, YccS/YhfK family</fullName>
    </submittedName>
</protein>
<feature type="transmembrane region" description="Helical" evidence="7">
    <location>
        <begin position="41"/>
        <end position="58"/>
    </location>
</feature>
<evidence type="ECO:0000256" key="2">
    <source>
        <dbReference type="ARBA" id="ARBA00022475"/>
    </source>
</evidence>
<name>A0A9J9Q874_ACIET</name>
<dbReference type="NCBIfam" id="TIGR01667">
    <property type="entry name" value="YCCS_YHFK"/>
    <property type="match status" value="1"/>
</dbReference>
<feature type="transmembrane region" description="Helical" evidence="7">
    <location>
        <begin position="396"/>
        <end position="415"/>
    </location>
</feature>
<feature type="transmembrane region" description="Helical" evidence="7">
    <location>
        <begin position="150"/>
        <end position="172"/>
    </location>
</feature>
<keyword evidence="5 7" id="KW-0472">Membrane</keyword>
<feature type="domain" description="Integral membrane bound transporter" evidence="9">
    <location>
        <begin position="412"/>
        <end position="533"/>
    </location>
</feature>
<feature type="transmembrane region" description="Helical" evidence="7">
    <location>
        <begin position="491"/>
        <end position="509"/>
    </location>
</feature>
<feature type="transmembrane region" description="Helical" evidence="7">
    <location>
        <begin position="17"/>
        <end position="35"/>
    </location>
</feature>
<dbReference type="Pfam" id="PF13515">
    <property type="entry name" value="FUSC_2"/>
    <property type="match status" value="1"/>
</dbReference>
<feature type="transmembrane region" description="Helical" evidence="7">
    <location>
        <begin position="119"/>
        <end position="138"/>
    </location>
</feature>
<proteinExistence type="inferred from homology"/>
<comment type="similarity">
    <text evidence="6">Belongs to the YccS/YhfK family.</text>
</comment>
<gene>
    <name evidence="10" type="ordered locus">Dtpsy_2375</name>
</gene>
<feature type="transmembrane region" description="Helical" evidence="7">
    <location>
        <begin position="521"/>
        <end position="539"/>
    </location>
</feature>
<evidence type="ECO:0000256" key="4">
    <source>
        <dbReference type="ARBA" id="ARBA00022989"/>
    </source>
</evidence>
<dbReference type="InterPro" id="IPR010019">
    <property type="entry name" value="Integral_membrane_YccS"/>
</dbReference>
<accession>A0A9J9Q874</accession>
<feature type="transmembrane region" description="Helical" evidence="7">
    <location>
        <begin position="70"/>
        <end position="87"/>
    </location>
</feature>
<keyword evidence="4 7" id="KW-1133">Transmembrane helix</keyword>
<evidence type="ECO:0000256" key="1">
    <source>
        <dbReference type="ARBA" id="ARBA00004651"/>
    </source>
</evidence>
<dbReference type="GO" id="GO:0005886">
    <property type="term" value="C:plasma membrane"/>
    <property type="evidence" value="ECO:0007669"/>
    <property type="project" value="UniProtKB-SubCell"/>
</dbReference>
<dbReference type="EMBL" id="CP001392">
    <property type="protein sequence ID" value="ACM33812.1"/>
    <property type="molecule type" value="Genomic_DNA"/>
</dbReference>
<reference evidence="10 11" key="1">
    <citation type="journal article" date="2010" name="J. Bacteriol.">
        <title>Completed genome sequence of the anaerobic iron-oxidizing bacterium Acidovorax ebreus strain TPSY.</title>
        <authorList>
            <person name="Byrne-Bailey K.G."/>
            <person name="Weber K.A."/>
            <person name="Chair A.H."/>
            <person name="Bose S."/>
            <person name="Knox T."/>
            <person name="Spanbauer T.L."/>
            <person name="Chertkov O."/>
            <person name="Coates J.D."/>
        </authorList>
    </citation>
    <scope>NUCLEOTIDE SEQUENCE [LARGE SCALE GENOMIC DNA]</scope>
    <source>
        <strain evidence="10 11">TPSY</strain>
    </source>
</reference>
<evidence type="ECO:0000256" key="7">
    <source>
        <dbReference type="SAM" id="Phobius"/>
    </source>
</evidence>
<dbReference type="InterPro" id="IPR010020">
    <property type="entry name" value="Integral_membrane_YCCS_YHJK"/>
</dbReference>
<evidence type="ECO:0000313" key="10">
    <source>
        <dbReference type="EMBL" id="ACM33812.1"/>
    </source>
</evidence>
<feature type="transmembrane region" description="Helical" evidence="7">
    <location>
        <begin position="421"/>
        <end position="438"/>
    </location>
</feature>
<evidence type="ECO:0000256" key="3">
    <source>
        <dbReference type="ARBA" id="ARBA00022692"/>
    </source>
</evidence>
<feature type="transmembrane region" description="Helical" evidence="7">
    <location>
        <begin position="93"/>
        <end position="112"/>
    </location>
</feature>
<evidence type="ECO:0000259" key="8">
    <source>
        <dbReference type="Pfam" id="PF12805"/>
    </source>
</evidence>
<feature type="transmembrane region" description="Helical" evidence="7">
    <location>
        <begin position="445"/>
        <end position="463"/>
    </location>
</feature>
<dbReference type="Pfam" id="PF12805">
    <property type="entry name" value="FUSC-like"/>
    <property type="match status" value="1"/>
</dbReference>
<dbReference type="PANTHER" id="PTHR30509">
    <property type="entry name" value="P-HYDROXYBENZOIC ACID EFFLUX PUMP SUBUNIT-RELATED"/>
    <property type="match status" value="1"/>
</dbReference>
<dbReference type="NCBIfam" id="TIGR01666">
    <property type="entry name" value="YCCS"/>
    <property type="match status" value="1"/>
</dbReference>
<dbReference type="Proteomes" id="UP000000450">
    <property type="component" value="Chromosome"/>
</dbReference>
<dbReference type="AlphaFoldDB" id="A0A9J9Q874"/>
<dbReference type="PANTHER" id="PTHR30509:SF8">
    <property type="entry name" value="INNER MEMBRANE PROTEIN YCCS"/>
    <property type="match status" value="1"/>
</dbReference>
<evidence type="ECO:0000256" key="6">
    <source>
        <dbReference type="ARBA" id="ARBA00043993"/>
    </source>
</evidence>
<evidence type="ECO:0000313" key="11">
    <source>
        <dbReference type="Proteomes" id="UP000000450"/>
    </source>
</evidence>
<dbReference type="InterPro" id="IPR032692">
    <property type="entry name" value="YccS_N"/>
</dbReference>
<evidence type="ECO:0000256" key="5">
    <source>
        <dbReference type="ARBA" id="ARBA00023136"/>
    </source>
</evidence>
<dbReference type="KEGG" id="dia:Dtpsy_2375"/>
<feature type="domain" description="Integral membrane protein YccS N-terminal" evidence="8">
    <location>
        <begin position="71"/>
        <end position="355"/>
    </location>
</feature>
<keyword evidence="3 7" id="KW-0812">Transmembrane</keyword>
<comment type="subcellular location">
    <subcellularLocation>
        <location evidence="1">Cell membrane</location>
        <topology evidence="1">Multi-pass membrane protein</topology>
    </subcellularLocation>
</comment>
<keyword evidence="2" id="KW-1003">Cell membrane</keyword>
<keyword evidence="11" id="KW-1185">Reference proteome</keyword>
<sequence length="727" mass="78868">MVDGITAQWLQRLGAQVAWAYGLRVLLALGGAMAWSWGTHQVELVVPLFLGVLASALAETDDSWRGRLKALLVTLACFALVAFPVAALVDQPLWFLLVLLVCSFVFTLLGAVGGRYRAIASATVILALYAALSVPQGAGDTQPWWRMPALLLAGAGWYGLLSLAWCVLTPLLPLRHGMAALYEELGAYLRLKASVFEPVRGVDVQQRRLALAQTNARVVAALNSAKESLFSRMGAQPPQGRLLQLLNLYFIAQDIHERASSSHYHYNEWADVLFHSDVLYRCQRVLTLQGMACTQLGEALRRRRPLVRDAGHAQALADLHDSITYLERQGQSAWQRPLRSLRALARNLSTLDAQLTTATLPMQNAVLGDIALFDRTPRSLADAWGRVRAQLHARSVLFRHAVRLTLALAAGYAAMQLTDPRHGYWILLTTLFVCQPTYGATVSRVARRVLGTALGLVAGWALLELFPSPTLQALLAVAAGVLFFLMRTQRYLLATAAITLMVLLCFNQTTGEGYTLILPRLLDTVIGSLIAAAAMFLVLPDWQGKRLGAVAAEALEAHALYLREIMSQYATGKDDDLDYRLARRVAHNADAALSAALSHMLLEPRWVRRHARVGLQLLVLSHTLLSYLSALGAHRGLPADVAADSLAERAAREAANQIEQMAQALRGRHALAQEDGAAEGLALALEQAADASGDGLSLVQAQLALVCRQVAPLRAAVRSLAGQGAAA</sequence>
<evidence type="ECO:0000259" key="9">
    <source>
        <dbReference type="Pfam" id="PF13515"/>
    </source>
</evidence>
<dbReference type="RefSeq" id="WP_015913772.1">
    <property type="nucleotide sequence ID" value="NC_011992.1"/>
</dbReference>
<dbReference type="InterPro" id="IPR049453">
    <property type="entry name" value="Memb_transporter_dom"/>
</dbReference>
<organism evidence="10 11">
    <name type="scientific">Acidovorax ebreus (strain TPSY)</name>
    <name type="common">Diaphorobacter sp. (strain TPSY)</name>
    <dbReference type="NCBI Taxonomy" id="535289"/>
    <lineage>
        <taxon>Bacteria</taxon>
        <taxon>Pseudomonadati</taxon>
        <taxon>Pseudomonadota</taxon>
        <taxon>Betaproteobacteria</taxon>
        <taxon>Burkholderiales</taxon>
        <taxon>Comamonadaceae</taxon>
        <taxon>Diaphorobacter</taxon>
    </lineage>
</organism>